<dbReference type="InterPro" id="IPR017920">
    <property type="entry name" value="COMM"/>
</dbReference>
<dbReference type="Pfam" id="PF07258">
    <property type="entry name" value="COMM_domain"/>
    <property type="match status" value="1"/>
</dbReference>
<organism evidence="2 3">
    <name type="scientific">Stegodyphus mimosarum</name>
    <name type="common">African social velvet spider</name>
    <dbReference type="NCBI Taxonomy" id="407821"/>
    <lineage>
        <taxon>Eukaryota</taxon>
        <taxon>Metazoa</taxon>
        <taxon>Ecdysozoa</taxon>
        <taxon>Arthropoda</taxon>
        <taxon>Chelicerata</taxon>
        <taxon>Arachnida</taxon>
        <taxon>Araneae</taxon>
        <taxon>Araneomorphae</taxon>
        <taxon>Entelegynae</taxon>
        <taxon>Eresoidea</taxon>
        <taxon>Eresidae</taxon>
        <taxon>Stegodyphus</taxon>
    </lineage>
</organism>
<dbReference type="AlphaFoldDB" id="A0A087TZU3"/>
<feature type="domain" description="COMM" evidence="1">
    <location>
        <begin position="116"/>
        <end position="182"/>
    </location>
</feature>
<dbReference type="OrthoDB" id="64318at2759"/>
<dbReference type="InterPro" id="IPR055184">
    <property type="entry name" value="COMMD8_HN"/>
</dbReference>
<keyword evidence="3" id="KW-1185">Reference proteome</keyword>
<gene>
    <name evidence="2" type="ORF">X975_17815</name>
</gene>
<dbReference type="PROSITE" id="PS51269">
    <property type="entry name" value="COMM"/>
    <property type="match status" value="1"/>
</dbReference>
<feature type="non-terminal residue" evidence="2">
    <location>
        <position position="184"/>
    </location>
</feature>
<dbReference type="Pfam" id="PF22838">
    <property type="entry name" value="COMMD8_HN"/>
    <property type="match status" value="1"/>
</dbReference>
<accession>A0A087TZU3</accession>
<proteinExistence type="predicted"/>
<evidence type="ECO:0000313" key="3">
    <source>
        <dbReference type="Proteomes" id="UP000054359"/>
    </source>
</evidence>
<dbReference type="Proteomes" id="UP000054359">
    <property type="component" value="Unassembled WGS sequence"/>
</dbReference>
<evidence type="ECO:0000313" key="2">
    <source>
        <dbReference type="EMBL" id="KFM70632.1"/>
    </source>
</evidence>
<dbReference type="EMBL" id="KK117501">
    <property type="protein sequence ID" value="KFM70632.1"/>
    <property type="molecule type" value="Genomic_DNA"/>
</dbReference>
<dbReference type="OMA" id="KLCHRVV"/>
<reference evidence="2 3" key="1">
    <citation type="submission" date="2013-11" db="EMBL/GenBank/DDBJ databases">
        <title>Genome sequencing of Stegodyphus mimosarum.</title>
        <authorList>
            <person name="Bechsgaard J."/>
        </authorList>
    </citation>
    <scope>NUCLEOTIDE SEQUENCE [LARGE SCALE GENOMIC DNA]</scope>
</reference>
<sequence>MASKQENFKVFFDLLSKCPSNRMEKLFHHFIDVFCGQKCSIYEDYADIWSLEEWWDLLQESKHFFKLHQSFDIKIINLLSSLPTETQNVLKDCLDVRSTDLKKTLIEKSHAVSPAFLNNFDWKLKLTLASDKMAQINEPRLLLDLDITGDNNKLLCLDLSKKELKTLIDSMEKANKALMDYIIE</sequence>
<protein>
    <submittedName>
        <fullName evidence="2">COMM domain-containing protein 8</fullName>
    </submittedName>
</protein>
<dbReference type="STRING" id="407821.A0A087TZU3"/>
<name>A0A087TZU3_STEMI</name>
<evidence type="ECO:0000259" key="1">
    <source>
        <dbReference type="PROSITE" id="PS51269"/>
    </source>
</evidence>